<feature type="signal peptide" evidence="1">
    <location>
        <begin position="1"/>
        <end position="21"/>
    </location>
</feature>
<feature type="chain" id="PRO_5027571930" description="DUF6305 domain-containing protein" evidence="1">
    <location>
        <begin position="22"/>
        <end position="200"/>
    </location>
</feature>
<evidence type="ECO:0000313" key="3">
    <source>
        <dbReference type="EMBL" id="HDP76690.1"/>
    </source>
</evidence>
<dbReference type="Pfam" id="PF19823">
    <property type="entry name" value="DUF6305"/>
    <property type="match status" value="1"/>
</dbReference>
<comment type="caution">
    <text evidence="3">The sequence shown here is derived from an EMBL/GenBank/DDBJ whole genome shotgun (WGS) entry which is preliminary data.</text>
</comment>
<dbReference type="EMBL" id="DSBT01000018">
    <property type="protein sequence ID" value="HDP76690.1"/>
    <property type="molecule type" value="Genomic_DNA"/>
</dbReference>
<evidence type="ECO:0000256" key="1">
    <source>
        <dbReference type="SAM" id="SignalP"/>
    </source>
</evidence>
<dbReference type="Proteomes" id="UP000886198">
    <property type="component" value="Unassembled WGS sequence"/>
</dbReference>
<feature type="domain" description="DUF6305" evidence="2">
    <location>
        <begin position="33"/>
        <end position="197"/>
    </location>
</feature>
<protein>
    <recommendedName>
        <fullName evidence="2">DUF6305 domain-containing protein</fullName>
    </recommendedName>
</protein>
<name>A0A7C1CUJ5_9BACT</name>
<proteinExistence type="predicted"/>
<organism evidence="3">
    <name type="scientific">Mesotoga infera</name>
    <dbReference type="NCBI Taxonomy" id="1236046"/>
    <lineage>
        <taxon>Bacteria</taxon>
        <taxon>Thermotogati</taxon>
        <taxon>Thermotogota</taxon>
        <taxon>Thermotogae</taxon>
        <taxon>Kosmotogales</taxon>
        <taxon>Kosmotogaceae</taxon>
        <taxon>Mesotoga</taxon>
    </lineage>
</organism>
<dbReference type="AlphaFoldDB" id="A0A7C1CUJ5"/>
<accession>A0A7C1CUJ5</accession>
<evidence type="ECO:0000259" key="2">
    <source>
        <dbReference type="Pfam" id="PF19823"/>
    </source>
</evidence>
<dbReference type="InterPro" id="IPR046272">
    <property type="entry name" value="DUF6305"/>
</dbReference>
<sequence>MKKTLLLLIAFSILATTSVFALISGDDPVKGELPFLLTNAGQGPGGKMARLLIWQSKAIEETDFDYNAEPLRDNPDDLVARDYKMLFVIIGSSAKGLGASGITIEEEISRLNKMIAEAKELGLFIIAAHIEGKERRGNPGSADEQSIDAIAPYADYLIVVKSGNLDGKFTRIAQENNVPLTLIDNTIDFMEVIKQMFKSE</sequence>
<gene>
    <name evidence="3" type="ORF">ENN47_00595</name>
</gene>
<reference evidence="3" key="1">
    <citation type="journal article" date="2020" name="mSystems">
        <title>Genome- and Community-Level Interaction Insights into Carbon Utilization and Element Cycling Functions of Hydrothermarchaeota in Hydrothermal Sediment.</title>
        <authorList>
            <person name="Zhou Z."/>
            <person name="Liu Y."/>
            <person name="Xu W."/>
            <person name="Pan J."/>
            <person name="Luo Z.H."/>
            <person name="Li M."/>
        </authorList>
    </citation>
    <scope>NUCLEOTIDE SEQUENCE [LARGE SCALE GENOMIC DNA]</scope>
    <source>
        <strain evidence="3">SpSt-1179</strain>
    </source>
</reference>
<keyword evidence="1" id="KW-0732">Signal</keyword>